<comment type="caution">
    <text evidence="1">The sequence shown here is derived from an EMBL/GenBank/DDBJ whole genome shotgun (WGS) entry which is preliminary data.</text>
</comment>
<dbReference type="Gene3D" id="1.10.150.50">
    <property type="entry name" value="Transcription Factor, Ets-1"/>
    <property type="match status" value="1"/>
</dbReference>
<dbReference type="EMBL" id="BEXD01000666">
    <property type="protein sequence ID" value="GBB89279.1"/>
    <property type="molecule type" value="Genomic_DNA"/>
</dbReference>
<evidence type="ECO:0000313" key="2">
    <source>
        <dbReference type="EMBL" id="GES78657.1"/>
    </source>
</evidence>
<name>A0A2Z6QU32_9GLOM</name>
<proteinExistence type="predicted"/>
<evidence type="ECO:0000313" key="3">
    <source>
        <dbReference type="Proteomes" id="UP000247702"/>
    </source>
</evidence>
<accession>A0A2Z6QU32</accession>
<evidence type="ECO:0008006" key="4">
    <source>
        <dbReference type="Google" id="ProtNLM"/>
    </source>
</evidence>
<gene>
    <name evidence="2" type="ORF">RCL2_000597100</name>
    <name evidence="1" type="ORF">RclHR1_15980005</name>
</gene>
<keyword evidence="3" id="KW-1185">Reference proteome</keyword>
<reference evidence="2" key="2">
    <citation type="submission" date="2019-10" db="EMBL/GenBank/DDBJ databases">
        <title>Conservation and host-specific expression of non-tandemly repeated heterogenous ribosome RNA gene in arbuscular mycorrhizal fungi.</title>
        <authorList>
            <person name="Maeda T."/>
            <person name="Kobayashi Y."/>
            <person name="Nakagawa T."/>
            <person name="Ezawa T."/>
            <person name="Yamaguchi K."/>
            <person name="Bino T."/>
            <person name="Nishimoto Y."/>
            <person name="Shigenobu S."/>
            <person name="Kawaguchi M."/>
        </authorList>
    </citation>
    <scope>NUCLEOTIDE SEQUENCE</scope>
    <source>
        <strain evidence="2">HR1</strain>
    </source>
</reference>
<dbReference type="InterPro" id="IPR013761">
    <property type="entry name" value="SAM/pointed_sf"/>
</dbReference>
<dbReference type="EMBL" id="BLAL01000040">
    <property type="protein sequence ID" value="GES78657.1"/>
    <property type="molecule type" value="Genomic_DNA"/>
</dbReference>
<sequence>MSSASTPVPADHADVVENWDTDTLILHLKEQNLKLDEDDFAILREEKIVGQDFIDMTEDDFRSIGLSFGPAARFAKEAENLKENQDRSFSSDSSFEKILAKYDIDSNDMDTIPLFSLQTHEIQDSDKHFEYCIDNILFKMKHYGSLVLNSPESMRNEYVSTILHTALHIAGDATNKGFSMRLKCGINGEENYVIKGDENLLCVAGDMIRFGIFESIAQSIRQFESLYEMNKRKRKRDGDDYDYLYGIITTASDWYFLLYTPGVISQASEIPFSIEFNKKALDKNSKEYQMLCGSVKEILSIIVGLIKDRACSNEEPEKKRAKIELYRSKK</sequence>
<dbReference type="AlphaFoldDB" id="A0A2Z6QU32"/>
<organism evidence="1 3">
    <name type="scientific">Rhizophagus clarus</name>
    <dbReference type="NCBI Taxonomy" id="94130"/>
    <lineage>
        <taxon>Eukaryota</taxon>
        <taxon>Fungi</taxon>
        <taxon>Fungi incertae sedis</taxon>
        <taxon>Mucoromycota</taxon>
        <taxon>Glomeromycotina</taxon>
        <taxon>Glomeromycetes</taxon>
        <taxon>Glomerales</taxon>
        <taxon>Glomeraceae</taxon>
        <taxon>Rhizophagus</taxon>
    </lineage>
</organism>
<protein>
    <recommendedName>
        <fullName evidence="4">SAM domain-containing protein</fullName>
    </recommendedName>
</protein>
<reference evidence="1 3" key="1">
    <citation type="submission" date="2017-11" db="EMBL/GenBank/DDBJ databases">
        <title>The genome of Rhizophagus clarus HR1 reveals common genetic basis of auxotrophy among arbuscular mycorrhizal fungi.</title>
        <authorList>
            <person name="Kobayashi Y."/>
        </authorList>
    </citation>
    <scope>NUCLEOTIDE SEQUENCE [LARGE SCALE GENOMIC DNA]</scope>
    <source>
        <strain evidence="1 3">HR1</strain>
    </source>
</reference>
<evidence type="ECO:0000313" key="1">
    <source>
        <dbReference type="EMBL" id="GBB89279.1"/>
    </source>
</evidence>
<dbReference type="Proteomes" id="UP000615446">
    <property type="component" value="Unassembled WGS sequence"/>
</dbReference>
<dbReference type="Proteomes" id="UP000247702">
    <property type="component" value="Unassembled WGS sequence"/>
</dbReference>